<protein>
    <submittedName>
        <fullName evidence="1">Uncharacterized protein</fullName>
    </submittedName>
</protein>
<sequence>MELLRFYELERLTGTQPPEPGVHPHTGTTHLPCPKRGVGFGFGFGFGFATSHRHCLQPSNGA</sequence>
<dbReference type="Proteomes" id="UP001210169">
    <property type="component" value="Chromosome"/>
</dbReference>
<dbReference type="EMBL" id="CP114203">
    <property type="protein sequence ID" value="WAU02354.1"/>
    <property type="molecule type" value="Genomic_DNA"/>
</dbReference>
<evidence type="ECO:0000313" key="2">
    <source>
        <dbReference type="Proteomes" id="UP001210169"/>
    </source>
</evidence>
<dbReference type="RefSeq" id="WP_277410372.1">
    <property type="nucleotide sequence ID" value="NZ_CP114203.1"/>
</dbReference>
<evidence type="ECO:0000313" key="1">
    <source>
        <dbReference type="EMBL" id="WAU02354.1"/>
    </source>
</evidence>
<dbReference type="GeneID" id="301329592"/>
<gene>
    <name evidence="1" type="ORF">STRNI_000385</name>
</gene>
<reference evidence="1 2" key="1">
    <citation type="submission" date="2022-12" db="EMBL/GenBank/DDBJ databases">
        <authorList>
            <person name="Ruckert C."/>
            <person name="Busche T."/>
            <person name="Kalinowski J."/>
            <person name="Wittmann C."/>
        </authorList>
    </citation>
    <scope>NUCLEOTIDE SEQUENCE [LARGE SCALE GENOMIC DNA]</scope>
    <source>
        <strain evidence="1 2">DSM 40276</strain>
    </source>
</reference>
<keyword evidence="2" id="KW-1185">Reference proteome</keyword>
<proteinExistence type="predicted"/>
<accession>A0ABY7ITZ4</accession>
<name>A0ABY7ITZ4_STRNI</name>
<organism evidence="1 2">
    <name type="scientific">Streptomyces nigrescens</name>
    <dbReference type="NCBI Taxonomy" id="1920"/>
    <lineage>
        <taxon>Bacteria</taxon>
        <taxon>Bacillati</taxon>
        <taxon>Actinomycetota</taxon>
        <taxon>Actinomycetes</taxon>
        <taxon>Kitasatosporales</taxon>
        <taxon>Streptomycetaceae</taxon>
        <taxon>Streptomyces</taxon>
    </lineage>
</organism>